<name>A0ABU1VTM5_9GAMM</name>
<reference evidence="3 4" key="1">
    <citation type="submission" date="2023-07" db="EMBL/GenBank/DDBJ databases">
        <title>Sorghum-associated microbial communities from plants grown in Nebraska, USA.</title>
        <authorList>
            <person name="Schachtman D."/>
        </authorList>
    </citation>
    <scope>NUCLEOTIDE SEQUENCE [LARGE SCALE GENOMIC DNA]</scope>
    <source>
        <strain evidence="3 4">BE187</strain>
    </source>
</reference>
<evidence type="ECO:0000313" key="4">
    <source>
        <dbReference type="Proteomes" id="UP001267878"/>
    </source>
</evidence>
<dbReference type="InterPro" id="IPR013517">
    <property type="entry name" value="FG-GAP"/>
</dbReference>
<comment type="caution">
    <text evidence="3">The sequence shown here is derived from an EMBL/GenBank/DDBJ whole genome shotgun (WGS) entry which is preliminary data.</text>
</comment>
<proteinExistence type="predicted"/>
<evidence type="ECO:0000256" key="1">
    <source>
        <dbReference type="ARBA" id="ARBA00022729"/>
    </source>
</evidence>
<dbReference type="Pfam" id="PF13583">
    <property type="entry name" value="Reprolysin_4"/>
    <property type="match status" value="1"/>
</dbReference>
<dbReference type="Gene3D" id="2.130.10.130">
    <property type="entry name" value="Integrin alpha, N-terminal"/>
    <property type="match status" value="1"/>
</dbReference>
<evidence type="ECO:0000256" key="2">
    <source>
        <dbReference type="SAM" id="MobiDB-lite"/>
    </source>
</evidence>
<dbReference type="Gene3D" id="3.40.390.10">
    <property type="entry name" value="Collagenase (Catalytic Domain)"/>
    <property type="match status" value="1"/>
</dbReference>
<dbReference type="Proteomes" id="UP001267878">
    <property type="component" value="Unassembled WGS sequence"/>
</dbReference>
<gene>
    <name evidence="3" type="ORF">J2X04_003218</name>
</gene>
<dbReference type="InterPro" id="IPR024079">
    <property type="entry name" value="MetalloPept_cat_dom_sf"/>
</dbReference>
<accession>A0ABU1VTM5</accession>
<dbReference type="PANTHER" id="PTHR46580:SF2">
    <property type="entry name" value="MAM DOMAIN-CONTAINING PROTEIN"/>
    <property type="match status" value="1"/>
</dbReference>
<feature type="region of interest" description="Disordered" evidence="2">
    <location>
        <begin position="52"/>
        <end position="72"/>
    </location>
</feature>
<evidence type="ECO:0000313" key="3">
    <source>
        <dbReference type="EMBL" id="MDR7100837.1"/>
    </source>
</evidence>
<dbReference type="InterPro" id="IPR028994">
    <property type="entry name" value="Integrin_alpha_N"/>
</dbReference>
<dbReference type="RefSeq" id="WP_310056107.1">
    <property type="nucleotide sequence ID" value="NZ_JAVDVW010000002.1"/>
</dbReference>
<dbReference type="Pfam" id="PF13517">
    <property type="entry name" value="FG-GAP_3"/>
    <property type="match status" value="2"/>
</dbReference>
<dbReference type="EMBL" id="JAVDVW010000002">
    <property type="protein sequence ID" value="MDR7100837.1"/>
    <property type="molecule type" value="Genomic_DNA"/>
</dbReference>
<feature type="non-terminal residue" evidence="3">
    <location>
        <position position="685"/>
    </location>
</feature>
<dbReference type="SUPFAM" id="SSF55486">
    <property type="entry name" value="Metalloproteases ('zincins'), catalytic domain"/>
    <property type="match status" value="1"/>
</dbReference>
<protein>
    <submittedName>
        <fullName evidence="3">Uncharacterized protein</fullName>
    </submittedName>
</protein>
<keyword evidence="4" id="KW-1185">Reference proteome</keyword>
<sequence length="685" mass="72749">MSTRPQIRALIGFTLGAMGRSTPSRFGTMGRVSQFATSALLAAAVFGAGCSRTTSEQPQAGAGLSKQPSESDATLGLQGARSRSNFASLPDKGDLLGYPAQPVMRREAASTWYQADVSEDHALRAMIRGEMTITAPDGQPVRLKYERHLEHPNGNWTWVGRNADGEEALVTFGEKAVFGSIPHGHNELRLTTVAGRSWVVEIDPSKQRHPEPKQPDYLVPPELAAAVASSAPSTASAQTTPAAAGATASTTVDVALGYTVGFANELGGPSQAVTRLQFLVDITNQAYVSSQIDAQIRLVSTTQVNYSDATSNDDMLTKVTGYQAGTGSVPADPAFSQLRAARDQYGADLVAVVRRFRTPENDGCGLAWLIGGNQSGIDSRDAPFGYAVVSDDLDKGDVNETDGKKYICRLESLAHELGHNMGQNHNVEDSGGDSGAHPYSYGYREASTTGFYTIMAYRLPNSSQRNVRYFANPTVMEAQSGRPTGVANASDNARSMVQTMPLVATFRASVVPTQPATRAADDIDGDGKSDIVWTHPTYGNVYYWLMDGATQRSGQGYTVAPAGFKVQATGDYNGDGRGDLLLTNGTEVRMALGQSSGFTTAVVGAQPASGWLPAPSVDIDGDGKSDIVWTHPTYGNVYYWLMDGATQRSGQGYAVAPAGFKVQATGDYNGDGRGDLLLTNGTEVR</sequence>
<dbReference type="SUPFAM" id="SSF69318">
    <property type="entry name" value="Integrin alpha N-terminal domain"/>
    <property type="match status" value="1"/>
</dbReference>
<dbReference type="PANTHER" id="PTHR46580">
    <property type="entry name" value="SENSOR KINASE-RELATED"/>
    <property type="match status" value="1"/>
</dbReference>
<keyword evidence="1" id="KW-0732">Signal</keyword>
<organism evidence="3 4">
    <name type="scientific">Agrilutibacter niabensis</name>
    <dbReference type="NCBI Taxonomy" id="380628"/>
    <lineage>
        <taxon>Bacteria</taxon>
        <taxon>Pseudomonadati</taxon>
        <taxon>Pseudomonadota</taxon>
        <taxon>Gammaproteobacteria</taxon>
        <taxon>Lysobacterales</taxon>
        <taxon>Lysobacteraceae</taxon>
        <taxon>Agrilutibacter</taxon>
    </lineage>
</organism>